<feature type="transmembrane region" description="Helical" evidence="6">
    <location>
        <begin position="214"/>
        <end position="237"/>
    </location>
</feature>
<comment type="subcellular location">
    <subcellularLocation>
        <location evidence="1">Membrane</location>
        <topology evidence="1">Multi-pass membrane protein</topology>
    </subcellularLocation>
</comment>
<feature type="transmembrane region" description="Helical" evidence="6">
    <location>
        <begin position="7"/>
        <end position="28"/>
    </location>
</feature>
<feature type="transmembrane region" description="Helical" evidence="6">
    <location>
        <begin position="125"/>
        <end position="144"/>
    </location>
</feature>
<proteinExistence type="inferred from homology"/>
<evidence type="ECO:0000256" key="2">
    <source>
        <dbReference type="ARBA" id="ARBA00007362"/>
    </source>
</evidence>
<name>A0A4Z1DZJ1_9MICO</name>
<evidence type="ECO:0000256" key="4">
    <source>
        <dbReference type="ARBA" id="ARBA00022989"/>
    </source>
</evidence>
<protein>
    <submittedName>
        <fullName evidence="8">Permease of the drug/metabolite transporter (DMT) superfamily</fullName>
    </submittedName>
</protein>
<gene>
    <name evidence="8" type="ORF">SERN_1932</name>
</gene>
<feature type="transmembrane region" description="Helical" evidence="6">
    <location>
        <begin position="65"/>
        <end position="88"/>
    </location>
</feature>
<sequence>MTRRGAVVRFVVLAAIWGSSFLLMKVAVQGLSPVQITAGRLLFGALVLTAIMAAGRRAWPRDPRLLARIGLLSVLLCVVPFFLFGWAAQHLPSGISSIFNATTPIMTLLVGIVALPTERLTRDRVAGFVLALLGVLVVAGPWRIDLSQGGSLLVLGQLACLGATFCYGLGAVLSRRLLRGSDIDSRTLAATQITIGAVLALALAGAVGRSPMTLTAPVLVSIVTLGAVGTGLAYIWFNDIIRAWGAPLATSVTYLTPVVGVVLGALVLAEEVHWNEGVGALVVIAGILLTQGVASRRRASPPVGGAPQ</sequence>
<dbReference type="Gene3D" id="1.10.3730.20">
    <property type="match status" value="1"/>
</dbReference>
<reference evidence="8 9" key="1">
    <citation type="submission" date="2018-11" db="EMBL/GenBank/DDBJ databases">
        <title>Complete genome sequencing of the Actinobacteria Serinibacter sp. K3-2.</title>
        <authorList>
            <person name="Rakitin A.L."/>
            <person name="Beletsky A.V."/>
            <person name="Mardanov A.V."/>
            <person name="Ravin N.V."/>
            <person name="Gromova A.S."/>
            <person name="Filippova S.N."/>
            <person name="Gal'Chenko V.F."/>
        </authorList>
    </citation>
    <scope>NUCLEOTIDE SEQUENCE [LARGE SCALE GENOMIC DNA]</scope>
    <source>
        <strain evidence="8 9">K3-2</strain>
    </source>
</reference>
<feature type="transmembrane region" description="Helical" evidence="6">
    <location>
        <begin position="185"/>
        <end position="208"/>
    </location>
</feature>
<evidence type="ECO:0000313" key="8">
    <source>
        <dbReference type="EMBL" id="TGO04339.1"/>
    </source>
</evidence>
<keyword evidence="9" id="KW-1185">Reference proteome</keyword>
<evidence type="ECO:0000259" key="7">
    <source>
        <dbReference type="Pfam" id="PF00892"/>
    </source>
</evidence>
<feature type="transmembrane region" description="Helical" evidence="6">
    <location>
        <begin position="244"/>
        <end position="268"/>
    </location>
</feature>
<feature type="domain" description="EamA" evidence="7">
    <location>
        <begin position="155"/>
        <end position="290"/>
    </location>
</feature>
<evidence type="ECO:0000313" key="9">
    <source>
        <dbReference type="Proteomes" id="UP000297318"/>
    </source>
</evidence>
<evidence type="ECO:0000256" key="5">
    <source>
        <dbReference type="ARBA" id="ARBA00023136"/>
    </source>
</evidence>
<keyword evidence="5 6" id="KW-0472">Membrane</keyword>
<dbReference type="InterPro" id="IPR050638">
    <property type="entry name" value="AA-Vitamin_Transporters"/>
</dbReference>
<comment type="similarity">
    <text evidence="2">Belongs to the EamA transporter family.</text>
</comment>
<feature type="transmembrane region" description="Helical" evidence="6">
    <location>
        <begin position="34"/>
        <end position="53"/>
    </location>
</feature>
<feature type="transmembrane region" description="Helical" evidence="6">
    <location>
        <begin position="150"/>
        <end position="173"/>
    </location>
</feature>
<evidence type="ECO:0000256" key="3">
    <source>
        <dbReference type="ARBA" id="ARBA00022692"/>
    </source>
</evidence>
<feature type="domain" description="EamA" evidence="7">
    <location>
        <begin position="10"/>
        <end position="138"/>
    </location>
</feature>
<dbReference type="AlphaFoldDB" id="A0A4Z1DZJ1"/>
<accession>A0A4Z1DZJ1</accession>
<dbReference type="InterPro" id="IPR000620">
    <property type="entry name" value="EamA_dom"/>
</dbReference>
<dbReference type="GO" id="GO:0016020">
    <property type="term" value="C:membrane"/>
    <property type="evidence" value="ECO:0007669"/>
    <property type="project" value="UniProtKB-SubCell"/>
</dbReference>
<comment type="caution">
    <text evidence="8">The sequence shown here is derived from an EMBL/GenBank/DDBJ whole genome shotgun (WGS) entry which is preliminary data.</text>
</comment>
<dbReference type="Proteomes" id="UP000297318">
    <property type="component" value="Unassembled WGS sequence"/>
</dbReference>
<organism evidence="8 9">
    <name type="scientific">Serinibacter arcticus</name>
    <dbReference type="NCBI Taxonomy" id="1655435"/>
    <lineage>
        <taxon>Bacteria</taxon>
        <taxon>Bacillati</taxon>
        <taxon>Actinomycetota</taxon>
        <taxon>Actinomycetes</taxon>
        <taxon>Micrococcales</taxon>
        <taxon>Beutenbergiaceae</taxon>
        <taxon>Serinibacter</taxon>
    </lineage>
</organism>
<dbReference type="RefSeq" id="WP_199241584.1">
    <property type="nucleotide sequence ID" value="NZ_RHPJ01000003.1"/>
</dbReference>
<evidence type="ECO:0000256" key="6">
    <source>
        <dbReference type="SAM" id="Phobius"/>
    </source>
</evidence>
<feature type="transmembrane region" description="Helical" evidence="6">
    <location>
        <begin position="94"/>
        <end position="113"/>
    </location>
</feature>
<dbReference type="PANTHER" id="PTHR32322:SF9">
    <property type="entry name" value="AMINO-ACID METABOLITE EFFLUX PUMP-RELATED"/>
    <property type="match status" value="1"/>
</dbReference>
<dbReference type="Pfam" id="PF00892">
    <property type="entry name" value="EamA"/>
    <property type="match status" value="2"/>
</dbReference>
<dbReference type="InterPro" id="IPR037185">
    <property type="entry name" value="EmrE-like"/>
</dbReference>
<dbReference type="PANTHER" id="PTHR32322">
    <property type="entry name" value="INNER MEMBRANE TRANSPORTER"/>
    <property type="match status" value="1"/>
</dbReference>
<feature type="transmembrane region" description="Helical" evidence="6">
    <location>
        <begin position="274"/>
        <end position="294"/>
    </location>
</feature>
<keyword evidence="3 6" id="KW-0812">Transmembrane</keyword>
<dbReference type="SUPFAM" id="SSF103481">
    <property type="entry name" value="Multidrug resistance efflux transporter EmrE"/>
    <property type="match status" value="2"/>
</dbReference>
<keyword evidence="4 6" id="KW-1133">Transmembrane helix</keyword>
<dbReference type="EMBL" id="RHPJ01000003">
    <property type="protein sequence ID" value="TGO04339.1"/>
    <property type="molecule type" value="Genomic_DNA"/>
</dbReference>
<evidence type="ECO:0000256" key="1">
    <source>
        <dbReference type="ARBA" id="ARBA00004141"/>
    </source>
</evidence>